<reference evidence="2" key="1">
    <citation type="submission" date="2020-10" db="EMBL/GenBank/DDBJ databases">
        <authorList>
            <person name="Gilroy R."/>
        </authorList>
    </citation>
    <scope>NUCLEOTIDE SEQUENCE</scope>
    <source>
        <strain evidence="2">CHK186-9395</strain>
    </source>
</reference>
<comment type="caution">
    <text evidence="2">The sequence shown here is derived from an EMBL/GenBank/DDBJ whole genome shotgun (WGS) entry which is preliminary data.</text>
</comment>
<dbReference type="Gene3D" id="3.40.50.150">
    <property type="entry name" value="Vaccinia Virus protein VP39"/>
    <property type="match status" value="1"/>
</dbReference>
<dbReference type="GO" id="GO:0032259">
    <property type="term" value="P:methylation"/>
    <property type="evidence" value="ECO:0007669"/>
    <property type="project" value="UniProtKB-KW"/>
</dbReference>
<proteinExistence type="predicted"/>
<dbReference type="CDD" id="cd02440">
    <property type="entry name" value="AdoMet_MTases"/>
    <property type="match status" value="1"/>
</dbReference>
<dbReference type="GO" id="GO:0008170">
    <property type="term" value="F:N-methyltransferase activity"/>
    <property type="evidence" value="ECO:0007669"/>
    <property type="project" value="UniProtKB-ARBA"/>
</dbReference>
<evidence type="ECO:0000259" key="1">
    <source>
        <dbReference type="Pfam" id="PF05175"/>
    </source>
</evidence>
<dbReference type="InterPro" id="IPR007848">
    <property type="entry name" value="Small_mtfrase_dom"/>
</dbReference>
<accession>A0A9D1SYK8</accession>
<dbReference type="Pfam" id="PF05175">
    <property type="entry name" value="MTS"/>
    <property type="match status" value="1"/>
</dbReference>
<reference evidence="2" key="2">
    <citation type="journal article" date="2021" name="PeerJ">
        <title>Extensive microbial diversity within the chicken gut microbiome revealed by metagenomics and culture.</title>
        <authorList>
            <person name="Gilroy R."/>
            <person name="Ravi A."/>
            <person name="Getino M."/>
            <person name="Pursley I."/>
            <person name="Horton D.L."/>
            <person name="Alikhan N.F."/>
            <person name="Baker D."/>
            <person name="Gharbi K."/>
            <person name="Hall N."/>
            <person name="Watson M."/>
            <person name="Adriaenssens E.M."/>
            <person name="Foster-Nyarko E."/>
            <person name="Jarju S."/>
            <person name="Secka A."/>
            <person name="Antonio M."/>
            <person name="Oren A."/>
            <person name="Chaudhuri R.R."/>
            <person name="La Ragione R."/>
            <person name="Hildebrand F."/>
            <person name="Pallen M.J."/>
        </authorList>
    </citation>
    <scope>NUCLEOTIDE SEQUENCE</scope>
    <source>
        <strain evidence="2">CHK186-9395</strain>
    </source>
</reference>
<dbReference type="InterPro" id="IPR029063">
    <property type="entry name" value="SAM-dependent_MTases_sf"/>
</dbReference>
<keyword evidence="2" id="KW-0808">Transferase</keyword>
<dbReference type="AlphaFoldDB" id="A0A9D1SYK8"/>
<gene>
    <name evidence="2" type="ORF">IAA62_03195</name>
</gene>
<keyword evidence="2" id="KW-0489">Methyltransferase</keyword>
<dbReference type="PANTHER" id="PTHR47739">
    <property type="entry name" value="TRNA1(VAL) (ADENINE(37)-N6)-METHYLTRANSFERASE"/>
    <property type="match status" value="1"/>
</dbReference>
<organism evidence="2 3">
    <name type="scientific">Candidatus Caccopulliclostridium gallistercoris</name>
    <dbReference type="NCBI Taxonomy" id="2840719"/>
    <lineage>
        <taxon>Bacteria</taxon>
        <taxon>Bacillati</taxon>
        <taxon>Bacillota</taxon>
        <taxon>Clostridia</taxon>
        <taxon>Candidatus Caccopulliclostridium</taxon>
    </lineage>
</organism>
<dbReference type="PANTHER" id="PTHR47739:SF1">
    <property type="entry name" value="TRNA1(VAL) (ADENINE(37)-N6)-METHYLTRANSFERASE"/>
    <property type="match status" value="1"/>
</dbReference>
<dbReference type="SUPFAM" id="SSF53335">
    <property type="entry name" value="S-adenosyl-L-methionine-dependent methyltransferases"/>
    <property type="match status" value="1"/>
</dbReference>
<dbReference type="PROSITE" id="PS00092">
    <property type="entry name" value="N6_MTASE"/>
    <property type="match status" value="1"/>
</dbReference>
<dbReference type="InterPro" id="IPR002052">
    <property type="entry name" value="DNA_methylase_N6_adenine_CS"/>
</dbReference>
<dbReference type="Proteomes" id="UP000886861">
    <property type="component" value="Unassembled WGS sequence"/>
</dbReference>
<sequence length="229" mass="25983">MERIENLDYGLKIYQNSELYTFTSDAVLLAKFAKVKAKDTVVDLGTGSGILALYLAKKFNPKKIYGIEIQEKLAKMAEKSVKLNNLDNIIEIINKNMLDVNINADVVITNPPYKKAASKTNQNSSRAIARHEVEINLDNLLKTINKILNTSGRLYICYDSNRTAELIYKLKCYKLEPKKMFFSYSNIKKTASIVFIEAVKGGREEIKVLPPLITNYDNGKYIENLTVED</sequence>
<evidence type="ECO:0000313" key="2">
    <source>
        <dbReference type="EMBL" id="HIV01540.1"/>
    </source>
</evidence>
<dbReference type="EMBL" id="DVOJ01000012">
    <property type="protein sequence ID" value="HIV01540.1"/>
    <property type="molecule type" value="Genomic_DNA"/>
</dbReference>
<protein>
    <submittedName>
        <fullName evidence="2">Methyltransferase</fullName>
    </submittedName>
</protein>
<name>A0A9D1SYK8_9FIRM</name>
<evidence type="ECO:0000313" key="3">
    <source>
        <dbReference type="Proteomes" id="UP000886861"/>
    </source>
</evidence>
<dbReference type="InterPro" id="IPR050210">
    <property type="entry name" value="tRNA_Adenine-N(6)_MTase"/>
</dbReference>
<feature type="domain" description="Methyltransferase small" evidence="1">
    <location>
        <begin position="27"/>
        <end position="126"/>
    </location>
</feature>
<dbReference type="GO" id="GO:0008757">
    <property type="term" value="F:S-adenosylmethionine-dependent methyltransferase activity"/>
    <property type="evidence" value="ECO:0007669"/>
    <property type="project" value="UniProtKB-ARBA"/>
</dbReference>
<dbReference type="GO" id="GO:0003676">
    <property type="term" value="F:nucleic acid binding"/>
    <property type="evidence" value="ECO:0007669"/>
    <property type="project" value="InterPro"/>
</dbReference>